<keyword evidence="4" id="KW-1185">Reference proteome</keyword>
<dbReference type="GO" id="GO:0030414">
    <property type="term" value="F:peptidase inhibitor activity"/>
    <property type="evidence" value="ECO:0007669"/>
    <property type="project" value="TreeGrafter"/>
</dbReference>
<evidence type="ECO:0000256" key="1">
    <source>
        <dbReference type="SAM" id="MobiDB-lite"/>
    </source>
</evidence>
<feature type="region of interest" description="Disordered" evidence="1">
    <location>
        <begin position="236"/>
        <end position="256"/>
    </location>
</feature>
<dbReference type="GO" id="GO:0030162">
    <property type="term" value="P:regulation of proteolysis"/>
    <property type="evidence" value="ECO:0007669"/>
    <property type="project" value="TreeGrafter"/>
</dbReference>
<dbReference type="SUPFAM" id="SSF49777">
    <property type="entry name" value="PEBP-like"/>
    <property type="match status" value="1"/>
</dbReference>
<dbReference type="PANTHER" id="PTHR11362:SF148">
    <property type="entry name" value="CARBOXYPEPTIDASE Y INHIBITOR"/>
    <property type="match status" value="1"/>
</dbReference>
<dbReference type="Proteomes" id="UP000799302">
    <property type="component" value="Unassembled WGS sequence"/>
</dbReference>
<evidence type="ECO:0000313" key="4">
    <source>
        <dbReference type="Proteomes" id="UP000799302"/>
    </source>
</evidence>
<dbReference type="InterPro" id="IPR008914">
    <property type="entry name" value="PEBP"/>
</dbReference>
<evidence type="ECO:0000313" key="3">
    <source>
        <dbReference type="EMBL" id="KAF2667568.1"/>
    </source>
</evidence>
<dbReference type="OrthoDB" id="2506647at2759"/>
<dbReference type="InterPro" id="IPR036610">
    <property type="entry name" value="PEBP-like_sf"/>
</dbReference>
<sequence>MGPIRLGSLLAALLSLVAAQTPNGFIPEVDTSLTIVYDGSSIPAGQQLPQSGISAEPEINIDSSLLTTPPNATTFVANATTGLLIMMDLDVPRNGTRTTLLHWLSPNIDLSTTPASFSSSQGAPYLPPSPPAGDSPHRYVFLLFAQPDGFTIPSTFDNINPPSSSAARVGFDLTSFAAQTSLSLPLAANYITVQNTSASASSSSFPPSGTGFSAGSSGGLNGTIVMSSLAPSAAPPAATGSAGANTGNGATAKGNGAEKTVPGALGLLIGLAALVM</sequence>
<dbReference type="Gene3D" id="3.90.280.10">
    <property type="entry name" value="PEBP-like"/>
    <property type="match status" value="1"/>
</dbReference>
<reference evidence="3" key="1">
    <citation type="journal article" date="2020" name="Stud. Mycol.">
        <title>101 Dothideomycetes genomes: a test case for predicting lifestyles and emergence of pathogens.</title>
        <authorList>
            <person name="Haridas S."/>
            <person name="Albert R."/>
            <person name="Binder M."/>
            <person name="Bloem J."/>
            <person name="Labutti K."/>
            <person name="Salamov A."/>
            <person name="Andreopoulos B."/>
            <person name="Baker S."/>
            <person name="Barry K."/>
            <person name="Bills G."/>
            <person name="Bluhm B."/>
            <person name="Cannon C."/>
            <person name="Castanera R."/>
            <person name="Culley D."/>
            <person name="Daum C."/>
            <person name="Ezra D."/>
            <person name="Gonzalez J."/>
            <person name="Henrissat B."/>
            <person name="Kuo A."/>
            <person name="Liang C."/>
            <person name="Lipzen A."/>
            <person name="Lutzoni F."/>
            <person name="Magnuson J."/>
            <person name="Mondo S."/>
            <person name="Nolan M."/>
            <person name="Ohm R."/>
            <person name="Pangilinan J."/>
            <person name="Park H.-J."/>
            <person name="Ramirez L."/>
            <person name="Alfaro M."/>
            <person name="Sun H."/>
            <person name="Tritt A."/>
            <person name="Yoshinaga Y."/>
            <person name="Zwiers L.-H."/>
            <person name="Turgeon B."/>
            <person name="Goodwin S."/>
            <person name="Spatafora J."/>
            <person name="Crous P."/>
            <person name="Grigoriev I."/>
        </authorList>
    </citation>
    <scope>NUCLEOTIDE SEQUENCE</scope>
    <source>
        <strain evidence="3">CBS 115976</strain>
    </source>
</reference>
<organism evidence="3 4">
    <name type="scientific">Microthyrium microscopicum</name>
    <dbReference type="NCBI Taxonomy" id="703497"/>
    <lineage>
        <taxon>Eukaryota</taxon>
        <taxon>Fungi</taxon>
        <taxon>Dikarya</taxon>
        <taxon>Ascomycota</taxon>
        <taxon>Pezizomycotina</taxon>
        <taxon>Dothideomycetes</taxon>
        <taxon>Dothideomycetes incertae sedis</taxon>
        <taxon>Microthyriales</taxon>
        <taxon>Microthyriaceae</taxon>
        <taxon>Microthyrium</taxon>
    </lineage>
</organism>
<accession>A0A6A6U8Y7</accession>
<dbReference type="GO" id="GO:0005543">
    <property type="term" value="F:phospholipid binding"/>
    <property type="evidence" value="ECO:0007669"/>
    <property type="project" value="TreeGrafter"/>
</dbReference>
<protein>
    <submittedName>
        <fullName evidence="3">PEBP-like protein</fullName>
    </submittedName>
</protein>
<keyword evidence="2" id="KW-0732">Signal</keyword>
<dbReference type="GO" id="GO:0046578">
    <property type="term" value="P:regulation of Ras protein signal transduction"/>
    <property type="evidence" value="ECO:0007669"/>
    <property type="project" value="TreeGrafter"/>
</dbReference>
<name>A0A6A6U8Y7_9PEZI</name>
<dbReference type="AlphaFoldDB" id="A0A6A6U8Y7"/>
<feature type="chain" id="PRO_5025469170" evidence="2">
    <location>
        <begin position="20"/>
        <end position="276"/>
    </location>
</feature>
<dbReference type="PANTHER" id="PTHR11362">
    <property type="entry name" value="PHOSPHATIDYLETHANOLAMINE-BINDING PROTEIN"/>
    <property type="match status" value="1"/>
</dbReference>
<feature type="signal peptide" evidence="2">
    <location>
        <begin position="1"/>
        <end position="19"/>
    </location>
</feature>
<proteinExistence type="predicted"/>
<gene>
    <name evidence="3" type="ORF">BT63DRAFT_295200</name>
</gene>
<dbReference type="CDD" id="cd00866">
    <property type="entry name" value="PEBP_euk"/>
    <property type="match status" value="1"/>
</dbReference>
<dbReference type="EMBL" id="MU004237">
    <property type="protein sequence ID" value="KAF2667568.1"/>
    <property type="molecule type" value="Genomic_DNA"/>
</dbReference>
<dbReference type="Pfam" id="PF01161">
    <property type="entry name" value="PBP"/>
    <property type="match status" value="1"/>
</dbReference>
<evidence type="ECO:0000256" key="2">
    <source>
        <dbReference type="SAM" id="SignalP"/>
    </source>
</evidence>
<dbReference type="InterPro" id="IPR035810">
    <property type="entry name" value="PEBP_euk"/>
</dbReference>